<feature type="binding site" evidence="6">
    <location>
        <position position="52"/>
    </location>
    <ligand>
        <name>Fe cation</name>
        <dbReference type="ChEBI" id="CHEBI:24875"/>
        <label>1</label>
    </ligand>
</feature>
<keyword evidence="5 6" id="KW-0408">Iron</keyword>
<dbReference type="GO" id="GO:0006879">
    <property type="term" value="P:intracellular iron ion homeostasis"/>
    <property type="evidence" value="ECO:0007669"/>
    <property type="project" value="UniProtKB-KW"/>
</dbReference>
<evidence type="ECO:0000313" key="10">
    <source>
        <dbReference type="Proteomes" id="UP000526501"/>
    </source>
</evidence>
<dbReference type="InterPro" id="IPR009040">
    <property type="entry name" value="Ferritin-like_diiron"/>
</dbReference>
<sequence>MKPEISKALNDQANHELLAAHAYEAMSLWCAWKDYPGFASFFSDQAGEEREHAGKFLTHLLERGEKPGLTGIETPKPDFTSLSEIAEYALKLEKTNSEKIEACYELALELKDYASQPMLLELITEQIEEEAWGNQMVTLTKRAECPGAAFSLDRHIKKILSPAE</sequence>
<dbReference type="PROSITE" id="PS50905">
    <property type="entry name" value="FERRITIN_LIKE"/>
    <property type="match status" value="1"/>
</dbReference>
<keyword evidence="10" id="KW-1185">Reference proteome</keyword>
<proteinExistence type="inferred from homology"/>
<dbReference type="RefSeq" id="WP_185660079.1">
    <property type="nucleotide sequence ID" value="NZ_CAWPOO010000008.1"/>
</dbReference>
<dbReference type="PANTHER" id="PTHR11431:SF127">
    <property type="entry name" value="BACTERIAL NON-HEME FERRITIN"/>
    <property type="match status" value="1"/>
</dbReference>
<evidence type="ECO:0000256" key="7">
    <source>
        <dbReference type="RuleBase" id="RU361145"/>
    </source>
</evidence>
<dbReference type="InterPro" id="IPR009078">
    <property type="entry name" value="Ferritin-like_SF"/>
</dbReference>
<dbReference type="GO" id="GO:0008199">
    <property type="term" value="F:ferric iron binding"/>
    <property type="evidence" value="ECO:0007669"/>
    <property type="project" value="InterPro"/>
</dbReference>
<dbReference type="Pfam" id="PF00210">
    <property type="entry name" value="Ferritin"/>
    <property type="match status" value="1"/>
</dbReference>
<accession>A0A7X1B5T8</accession>
<protein>
    <recommendedName>
        <fullName evidence="7">Ferritin</fullName>
        <ecNumber evidence="7">1.16.3.2</ecNumber>
    </recommendedName>
</protein>
<gene>
    <name evidence="9" type="ORF">H5P27_09025</name>
</gene>
<evidence type="ECO:0000259" key="8">
    <source>
        <dbReference type="PROSITE" id="PS50905"/>
    </source>
</evidence>
<dbReference type="GO" id="GO:0004322">
    <property type="term" value="F:ferroxidase activity"/>
    <property type="evidence" value="ECO:0007669"/>
    <property type="project" value="TreeGrafter"/>
</dbReference>
<comment type="subcellular location">
    <subcellularLocation>
        <location evidence="7">Cytoplasm</location>
    </subcellularLocation>
</comment>
<evidence type="ECO:0000256" key="1">
    <source>
        <dbReference type="ARBA" id="ARBA00006950"/>
    </source>
</evidence>
<feature type="binding site" evidence="6">
    <location>
        <position position="49"/>
    </location>
    <ligand>
        <name>Fe cation</name>
        <dbReference type="ChEBI" id="CHEBI:24875"/>
        <label>1</label>
    </ligand>
</feature>
<dbReference type="Gene3D" id="1.20.1260.10">
    <property type="match status" value="1"/>
</dbReference>
<dbReference type="InterPro" id="IPR008331">
    <property type="entry name" value="Ferritin_DPS_dom"/>
</dbReference>
<evidence type="ECO:0000256" key="6">
    <source>
        <dbReference type="PIRSR" id="PIRSR601519-1"/>
    </source>
</evidence>
<evidence type="ECO:0000256" key="5">
    <source>
        <dbReference type="ARBA" id="ARBA00023004"/>
    </source>
</evidence>
<dbReference type="SUPFAM" id="SSF47240">
    <property type="entry name" value="Ferritin-like"/>
    <property type="match status" value="1"/>
</dbReference>
<name>A0A7X1B5T8_9BACT</name>
<dbReference type="AlphaFoldDB" id="A0A7X1B5T8"/>
<dbReference type="GO" id="GO:0008198">
    <property type="term" value="F:ferrous iron binding"/>
    <property type="evidence" value="ECO:0007669"/>
    <property type="project" value="TreeGrafter"/>
</dbReference>
<dbReference type="InterPro" id="IPR041719">
    <property type="entry name" value="Ferritin_prok"/>
</dbReference>
<feature type="binding site" evidence="6">
    <location>
        <position position="126"/>
    </location>
    <ligand>
        <name>Fe cation</name>
        <dbReference type="ChEBI" id="CHEBI:24875"/>
        <label>1</label>
    </ligand>
</feature>
<dbReference type="GO" id="GO:0005829">
    <property type="term" value="C:cytosol"/>
    <property type="evidence" value="ECO:0007669"/>
    <property type="project" value="TreeGrafter"/>
</dbReference>
<dbReference type="InterPro" id="IPR001519">
    <property type="entry name" value="Ferritin"/>
</dbReference>
<comment type="catalytic activity">
    <reaction evidence="7">
        <text>4 Fe(2+) + O2 + 6 H2O = 4 iron(III) oxide-hydroxide + 12 H(+)</text>
        <dbReference type="Rhea" id="RHEA:11972"/>
        <dbReference type="ChEBI" id="CHEBI:15377"/>
        <dbReference type="ChEBI" id="CHEBI:15378"/>
        <dbReference type="ChEBI" id="CHEBI:15379"/>
        <dbReference type="ChEBI" id="CHEBI:29033"/>
        <dbReference type="ChEBI" id="CHEBI:78619"/>
        <dbReference type="EC" id="1.16.3.2"/>
    </reaction>
</comment>
<reference evidence="9 10" key="1">
    <citation type="submission" date="2020-07" db="EMBL/GenBank/DDBJ databases">
        <authorList>
            <person name="Feng X."/>
        </authorList>
    </citation>
    <scope>NUCLEOTIDE SEQUENCE [LARGE SCALE GENOMIC DNA]</scope>
    <source>
        <strain evidence="9 10">JCM23202</strain>
    </source>
</reference>
<comment type="caution">
    <text evidence="9">The sequence shown here is derived from an EMBL/GenBank/DDBJ whole genome shotgun (WGS) entry which is preliminary data.</text>
</comment>
<feature type="binding site" evidence="6">
    <location>
        <position position="93"/>
    </location>
    <ligand>
        <name>Fe cation</name>
        <dbReference type="ChEBI" id="CHEBI:24875"/>
        <label>1</label>
    </ligand>
</feature>
<comment type="similarity">
    <text evidence="1 7">Belongs to the ferritin family. Prokaryotic subfamily.</text>
</comment>
<feature type="binding site" evidence="6">
    <location>
        <position position="16"/>
    </location>
    <ligand>
        <name>Fe cation</name>
        <dbReference type="ChEBI" id="CHEBI:24875"/>
        <label>1</label>
    </ligand>
</feature>
<keyword evidence="3 6" id="KW-0479">Metal-binding</keyword>
<dbReference type="EMBL" id="JACHVC010000008">
    <property type="protein sequence ID" value="MBC2606188.1"/>
    <property type="molecule type" value="Genomic_DNA"/>
</dbReference>
<keyword evidence="4" id="KW-0560">Oxidoreductase</keyword>
<organism evidence="9 10">
    <name type="scientific">Pelagicoccus albus</name>
    <dbReference type="NCBI Taxonomy" id="415222"/>
    <lineage>
        <taxon>Bacteria</taxon>
        <taxon>Pseudomonadati</taxon>
        <taxon>Verrucomicrobiota</taxon>
        <taxon>Opitutia</taxon>
        <taxon>Puniceicoccales</taxon>
        <taxon>Pelagicoccaceae</taxon>
        <taxon>Pelagicoccus</taxon>
    </lineage>
</organism>
<dbReference type="Proteomes" id="UP000526501">
    <property type="component" value="Unassembled WGS sequence"/>
</dbReference>
<dbReference type="InterPro" id="IPR012347">
    <property type="entry name" value="Ferritin-like"/>
</dbReference>
<feature type="domain" description="Ferritin-like diiron" evidence="8">
    <location>
        <begin position="1"/>
        <end position="144"/>
    </location>
</feature>
<evidence type="ECO:0000256" key="2">
    <source>
        <dbReference type="ARBA" id="ARBA00022434"/>
    </source>
</evidence>
<evidence type="ECO:0000256" key="4">
    <source>
        <dbReference type="ARBA" id="ARBA00023002"/>
    </source>
</evidence>
<evidence type="ECO:0000313" key="9">
    <source>
        <dbReference type="EMBL" id="MBC2606188.1"/>
    </source>
</evidence>
<dbReference type="EC" id="1.16.3.2" evidence="7"/>
<keyword evidence="2 7" id="KW-0409">Iron storage</keyword>
<dbReference type="GO" id="GO:0006826">
    <property type="term" value="P:iron ion transport"/>
    <property type="evidence" value="ECO:0007669"/>
    <property type="project" value="InterPro"/>
</dbReference>
<dbReference type="PANTHER" id="PTHR11431">
    <property type="entry name" value="FERRITIN"/>
    <property type="match status" value="1"/>
</dbReference>
<comment type="function">
    <text evidence="7">Iron-storage protein.</text>
</comment>
<dbReference type="CDD" id="cd01055">
    <property type="entry name" value="Nonheme_Ferritin"/>
    <property type="match status" value="1"/>
</dbReference>
<evidence type="ECO:0000256" key="3">
    <source>
        <dbReference type="ARBA" id="ARBA00022723"/>
    </source>
</evidence>
<keyword evidence="7" id="KW-0963">Cytoplasm</keyword>